<evidence type="ECO:0000256" key="1">
    <source>
        <dbReference type="SAM" id="Phobius"/>
    </source>
</evidence>
<dbReference type="EMBL" id="BAABBM010000001">
    <property type="protein sequence ID" value="GAA3904184.1"/>
    <property type="molecule type" value="Genomic_DNA"/>
</dbReference>
<sequence length="106" mass="11818">MKNKGELAPIESRRWTRPADYGGVFARRVTARRKREAIYRTQPEAPQLLLSTLPFLALIGALALLAIGIMVMAFPGNQPQHKVASVQHEKGVAANGWLKEAEKEFH</sequence>
<keyword evidence="3" id="KW-1185">Reference proteome</keyword>
<proteinExistence type="predicted"/>
<comment type="caution">
    <text evidence="2">The sequence shown here is derived from an EMBL/GenBank/DDBJ whole genome shotgun (WGS) entry which is preliminary data.</text>
</comment>
<gene>
    <name evidence="2" type="ORF">GCM10022276_23520</name>
</gene>
<keyword evidence="1" id="KW-0812">Transmembrane</keyword>
<keyword evidence="1" id="KW-0472">Membrane</keyword>
<accession>A0ABP7LMT5</accession>
<evidence type="ECO:0000313" key="3">
    <source>
        <dbReference type="Proteomes" id="UP001500827"/>
    </source>
</evidence>
<organism evidence="2 3">
    <name type="scientific">Sphingomonas limnosediminicola</name>
    <dbReference type="NCBI Taxonomy" id="940133"/>
    <lineage>
        <taxon>Bacteria</taxon>
        <taxon>Pseudomonadati</taxon>
        <taxon>Pseudomonadota</taxon>
        <taxon>Alphaproteobacteria</taxon>
        <taxon>Sphingomonadales</taxon>
        <taxon>Sphingomonadaceae</taxon>
        <taxon>Sphingomonas</taxon>
    </lineage>
</organism>
<name>A0ABP7LMT5_9SPHN</name>
<feature type="transmembrane region" description="Helical" evidence="1">
    <location>
        <begin position="53"/>
        <end position="74"/>
    </location>
</feature>
<protein>
    <submittedName>
        <fullName evidence="2">Uncharacterized protein</fullName>
    </submittedName>
</protein>
<evidence type="ECO:0000313" key="2">
    <source>
        <dbReference type="EMBL" id="GAA3904184.1"/>
    </source>
</evidence>
<keyword evidence="1" id="KW-1133">Transmembrane helix</keyword>
<dbReference type="RefSeq" id="WP_344699887.1">
    <property type="nucleotide sequence ID" value="NZ_BAABBM010000001.1"/>
</dbReference>
<reference evidence="3" key="1">
    <citation type="journal article" date="2019" name="Int. J. Syst. Evol. Microbiol.">
        <title>The Global Catalogue of Microorganisms (GCM) 10K type strain sequencing project: providing services to taxonomists for standard genome sequencing and annotation.</title>
        <authorList>
            <consortium name="The Broad Institute Genomics Platform"/>
            <consortium name="The Broad Institute Genome Sequencing Center for Infectious Disease"/>
            <person name="Wu L."/>
            <person name="Ma J."/>
        </authorList>
    </citation>
    <scope>NUCLEOTIDE SEQUENCE [LARGE SCALE GENOMIC DNA]</scope>
    <source>
        <strain evidence="3">JCM 17543</strain>
    </source>
</reference>
<dbReference type="Proteomes" id="UP001500827">
    <property type="component" value="Unassembled WGS sequence"/>
</dbReference>